<evidence type="ECO:0000256" key="1">
    <source>
        <dbReference type="SAM" id="Coils"/>
    </source>
</evidence>
<evidence type="ECO:0000313" key="2">
    <source>
        <dbReference type="EMBL" id="ARM74954.1"/>
    </source>
</evidence>
<feature type="coiled-coil region" evidence="1">
    <location>
        <begin position="29"/>
        <end position="56"/>
    </location>
</feature>
<keyword evidence="1" id="KW-0175">Coiled coil</keyword>
<dbReference type="GeneID" id="41589692"/>
<dbReference type="AlphaFoldDB" id="A0A1W6JXL7"/>
<sequence>MNLVDILLMLQKEKNSLDWAQLKEEYSRQGKLIDELSQAKLRLKKIKDELQNCSNEFTSKYVTTISDALKKIDETDDPYSIINIINEQYIQVEKCKKELSDIINEKIKKYKEIIEANNEKLKLYSRIYITILGKSDIQIQSFQICNDISKLEKTAKESEILVEKTYENLKDELKALQMTDEQLNLLIELLKTGNIVINRKNADTVINLLKFLSQKGIILTVKI</sequence>
<accession>A0A1W6JXL7</accession>
<organism evidence="2 3">
    <name type="scientific">Acidianus manzaensis</name>
    <dbReference type="NCBI Taxonomy" id="282676"/>
    <lineage>
        <taxon>Archaea</taxon>
        <taxon>Thermoproteota</taxon>
        <taxon>Thermoprotei</taxon>
        <taxon>Sulfolobales</taxon>
        <taxon>Sulfolobaceae</taxon>
        <taxon>Acidianus</taxon>
    </lineage>
</organism>
<dbReference type="Proteomes" id="UP000193404">
    <property type="component" value="Chromosome"/>
</dbReference>
<reference evidence="2 3" key="1">
    <citation type="submission" date="2017-03" db="EMBL/GenBank/DDBJ databases">
        <title>Sulfur activation and transportation mechanism of thermophilic Archaea Acidianus manzaensis YN-25.</title>
        <authorList>
            <person name="Ma Y."/>
            <person name="Yang Y."/>
            <person name="Xia J."/>
        </authorList>
    </citation>
    <scope>NUCLEOTIDE SEQUENCE [LARGE SCALE GENOMIC DNA]</scope>
    <source>
        <strain evidence="2 3">YN-25</strain>
    </source>
</reference>
<gene>
    <name evidence="2" type="ORF">B6F84_02195</name>
</gene>
<proteinExistence type="predicted"/>
<dbReference type="STRING" id="282676.B6F84_02195"/>
<keyword evidence="3" id="KW-1185">Reference proteome</keyword>
<dbReference type="RefSeq" id="WP_148690709.1">
    <property type="nucleotide sequence ID" value="NZ_CP020477.1"/>
</dbReference>
<dbReference type="KEGG" id="aman:B6F84_02195"/>
<protein>
    <submittedName>
        <fullName evidence="2">Uncharacterized protein</fullName>
    </submittedName>
</protein>
<name>A0A1W6JXL7_9CREN</name>
<dbReference type="OrthoDB" id="42456at2157"/>
<dbReference type="EMBL" id="CP020477">
    <property type="protein sequence ID" value="ARM74954.1"/>
    <property type="molecule type" value="Genomic_DNA"/>
</dbReference>
<evidence type="ECO:0000313" key="3">
    <source>
        <dbReference type="Proteomes" id="UP000193404"/>
    </source>
</evidence>